<dbReference type="InterPro" id="IPR005945">
    <property type="entry name" value="Pro_imino_pep"/>
</dbReference>
<reference evidence="4" key="1">
    <citation type="journal article" date="2020" name="New Phytol.">
        <title>Comparative genomics reveals dynamic genome evolution in host specialist ectomycorrhizal fungi.</title>
        <authorList>
            <person name="Lofgren L.A."/>
            <person name="Nguyen N.H."/>
            <person name="Vilgalys R."/>
            <person name="Ruytinx J."/>
            <person name="Liao H.L."/>
            <person name="Branco S."/>
            <person name="Kuo A."/>
            <person name="LaButti K."/>
            <person name="Lipzen A."/>
            <person name="Andreopoulos W."/>
            <person name="Pangilinan J."/>
            <person name="Riley R."/>
            <person name="Hundley H."/>
            <person name="Na H."/>
            <person name="Barry K."/>
            <person name="Grigoriev I.V."/>
            <person name="Stajich J.E."/>
            <person name="Kennedy P.G."/>
        </authorList>
    </citation>
    <scope>NUCLEOTIDE SEQUENCE</scope>
    <source>
        <strain evidence="4">MN1</strain>
    </source>
</reference>
<dbReference type="GO" id="GO:0006508">
    <property type="term" value="P:proteolysis"/>
    <property type="evidence" value="ECO:0007669"/>
    <property type="project" value="InterPro"/>
</dbReference>
<comment type="caution">
    <text evidence="4">The sequence shown here is derived from an EMBL/GenBank/DDBJ whole genome shotgun (WGS) entry which is preliminary data.</text>
</comment>
<accession>A0A9P7E6V1</accession>
<dbReference type="Gene3D" id="3.40.50.1820">
    <property type="entry name" value="alpha/beta hydrolase"/>
    <property type="match status" value="1"/>
</dbReference>
<dbReference type="InterPro" id="IPR029058">
    <property type="entry name" value="AB_hydrolase_fold"/>
</dbReference>
<evidence type="ECO:0000313" key="5">
    <source>
        <dbReference type="Proteomes" id="UP000807769"/>
    </source>
</evidence>
<dbReference type="GO" id="GO:0008233">
    <property type="term" value="F:peptidase activity"/>
    <property type="evidence" value="ECO:0007669"/>
    <property type="project" value="InterPro"/>
</dbReference>
<dbReference type="PRINTS" id="PR00793">
    <property type="entry name" value="PROAMNOPTASE"/>
</dbReference>
<dbReference type="AlphaFoldDB" id="A0A9P7E6V1"/>
<name>A0A9P7E6V1_9AGAM</name>
<dbReference type="OrthoDB" id="190201at2759"/>
<dbReference type="PANTHER" id="PTHR43798">
    <property type="entry name" value="MONOACYLGLYCEROL LIPASE"/>
    <property type="match status" value="1"/>
</dbReference>
<gene>
    <name evidence="4" type="ORF">BJ212DRAFT_1371974</name>
</gene>
<dbReference type="InterPro" id="IPR000073">
    <property type="entry name" value="AB_hydrolase_1"/>
</dbReference>
<dbReference type="Pfam" id="PF00561">
    <property type="entry name" value="Abhydrolase_1"/>
    <property type="match status" value="1"/>
</dbReference>
<proteinExistence type="inferred from homology"/>
<comment type="similarity">
    <text evidence="1">Belongs to the peptidase S33 family.</text>
</comment>
<keyword evidence="5" id="KW-1185">Reference proteome</keyword>
<dbReference type="GO" id="GO:0016020">
    <property type="term" value="C:membrane"/>
    <property type="evidence" value="ECO:0007669"/>
    <property type="project" value="TreeGrafter"/>
</dbReference>
<evidence type="ECO:0000313" key="4">
    <source>
        <dbReference type="EMBL" id="KAG1812178.1"/>
    </source>
</evidence>
<dbReference type="SUPFAM" id="SSF53474">
    <property type="entry name" value="alpha/beta-Hydrolases"/>
    <property type="match status" value="1"/>
</dbReference>
<evidence type="ECO:0000256" key="1">
    <source>
        <dbReference type="ARBA" id="ARBA00010088"/>
    </source>
</evidence>
<dbReference type="PANTHER" id="PTHR43798:SF33">
    <property type="entry name" value="HYDROLASE, PUTATIVE (AFU_ORTHOLOGUE AFUA_2G14860)-RELATED"/>
    <property type="match status" value="1"/>
</dbReference>
<keyword evidence="2" id="KW-0378">Hydrolase</keyword>
<dbReference type="GeneID" id="64630332"/>
<protein>
    <submittedName>
        <fullName evidence="4">Proline-specific peptidase</fullName>
    </submittedName>
</protein>
<organism evidence="4 5">
    <name type="scientific">Suillus subaureus</name>
    <dbReference type="NCBI Taxonomy" id="48587"/>
    <lineage>
        <taxon>Eukaryota</taxon>
        <taxon>Fungi</taxon>
        <taxon>Dikarya</taxon>
        <taxon>Basidiomycota</taxon>
        <taxon>Agaricomycotina</taxon>
        <taxon>Agaricomycetes</taxon>
        <taxon>Agaricomycetidae</taxon>
        <taxon>Boletales</taxon>
        <taxon>Suillineae</taxon>
        <taxon>Suillaceae</taxon>
        <taxon>Suillus</taxon>
    </lineage>
</organism>
<dbReference type="InterPro" id="IPR050266">
    <property type="entry name" value="AB_hydrolase_sf"/>
</dbReference>
<evidence type="ECO:0000256" key="2">
    <source>
        <dbReference type="ARBA" id="ARBA00022801"/>
    </source>
</evidence>
<dbReference type="InterPro" id="IPR002410">
    <property type="entry name" value="Peptidase_S33"/>
</dbReference>
<dbReference type="EMBL" id="JABBWG010000027">
    <property type="protein sequence ID" value="KAG1812178.1"/>
    <property type="molecule type" value="Genomic_DNA"/>
</dbReference>
<dbReference type="Proteomes" id="UP000807769">
    <property type="component" value="Unassembled WGS sequence"/>
</dbReference>
<dbReference type="RefSeq" id="XP_041190460.1">
    <property type="nucleotide sequence ID" value="XM_041336315.1"/>
</dbReference>
<feature type="domain" description="AB hydrolase-1" evidence="3">
    <location>
        <begin position="49"/>
        <end position="195"/>
    </location>
</feature>
<dbReference type="NCBIfam" id="TIGR01250">
    <property type="entry name" value="pro_imino_pep_2"/>
    <property type="match status" value="1"/>
</dbReference>
<sequence>MVASSLFKSAPYIKLPMTEVTGKVDFKVGDDTYQTWYKIVGDLASGAHPLIVLHGGPGVSHEYMTPLVEIQNKCNIPVIFYDQIGIGKSIFEGVAEKPKEFWTVDLFMDELDNLLAHFSVQNGFALLGHSWGAMLGAHYASHRHPVGLKHLILTGGAPSMELWEKSTGQLLNALPAGVRETIEKHEKEGTTDSPEYQQMMGIFYEKHVMETSFGAMMQNPTVYHTMIGPSEFTITGTLKSWSCLDQIHTITTPTLLTNGVLDEAQDVCVSPFFHRIPHVKWVQFSQRHMPFLEEEDQARYFQVVADFLTYP</sequence>
<evidence type="ECO:0000259" key="3">
    <source>
        <dbReference type="Pfam" id="PF00561"/>
    </source>
</evidence>
<dbReference type="PIRSF" id="PIRSF005539">
    <property type="entry name" value="Pept_S33_TRI_F1"/>
    <property type="match status" value="1"/>
</dbReference>